<sequence>MSQNVSDNFIKTLKQPQKRTEFVVKIGWNKEIRKDAGFFALDSSKLDNNNFLKGSEDIITLFDTFEYNDESKFVKNFSISRKISQYAWGVVSANAKITLNNQTRRFLPNNPEIGANFKAGRPVKIFVGYNGEMICVFTGFIGRPKVNIVSSTVELEAFDAMSYFETQEIQQSYFENQKIKDILKEILTRRGFSENQFKIDDNLTRVYPFLLTSEKTMGELFKEIAQNENALIYADENGILNFLPSEKLAKNKISSWNFSYSNMTELEIADSKIINSVKVKSSYLKEVGFGTPFKLEGEENSVGAKSKATFWLNLIEKAKYGLIGKNIEPTVVFKNSKDENGAILNGLKVTGYSFGTKYKLEVENPLKTRAYLHDFMIPGRIIQEINESPVVVQNIPSIEKYGLNPEENTGLAGNSMDYEIKISDRYGDNPQLAERGVGGAMAEIGDGILRNMSEPNMQFTIKNFMRPHLQLADSVELEIRDLGERYNCAILGISLEGGVDANFRQGLYLQALPNIKLFILDSSRLDSGEILG</sequence>
<organism evidence="1">
    <name type="scientific">Myoviridae sp. ctqMr7</name>
    <dbReference type="NCBI Taxonomy" id="2823552"/>
    <lineage>
        <taxon>Viruses</taxon>
        <taxon>Duplodnaviria</taxon>
        <taxon>Heunggongvirae</taxon>
        <taxon>Uroviricota</taxon>
        <taxon>Caudoviricetes</taxon>
    </lineage>
</organism>
<protein>
    <submittedName>
        <fullName evidence="1">Tail protein</fullName>
    </submittedName>
</protein>
<dbReference type="EMBL" id="BK014721">
    <property type="protein sequence ID" value="DAD69443.1"/>
    <property type="molecule type" value="Genomic_DNA"/>
</dbReference>
<name>A0A8S5LHY0_9CAUD</name>
<accession>A0A8S5LHY0</accession>
<proteinExistence type="predicted"/>
<dbReference type="SUPFAM" id="SSF69279">
    <property type="entry name" value="Phage tail proteins"/>
    <property type="match status" value="1"/>
</dbReference>
<reference evidence="1" key="1">
    <citation type="journal article" date="2021" name="Proc. Natl. Acad. Sci. U.S.A.">
        <title>A Catalog of Tens of Thousands of Viruses from Human Metagenomes Reveals Hidden Associations with Chronic Diseases.</title>
        <authorList>
            <person name="Tisza M.J."/>
            <person name="Buck C.B."/>
        </authorList>
    </citation>
    <scope>NUCLEOTIDE SEQUENCE</scope>
    <source>
        <strain evidence="1">CtqMr7</strain>
    </source>
</reference>
<evidence type="ECO:0000313" key="1">
    <source>
        <dbReference type="EMBL" id="DAD69443.1"/>
    </source>
</evidence>